<dbReference type="InterPro" id="IPR018076">
    <property type="entry name" value="T2SS_GspF_dom"/>
</dbReference>
<dbReference type="EMBL" id="SORE01000007">
    <property type="protein sequence ID" value="TDY51656.1"/>
    <property type="molecule type" value="Genomic_DNA"/>
</dbReference>
<comment type="subcellular location">
    <subcellularLocation>
        <location evidence="1">Cell membrane</location>
        <topology evidence="1">Multi-pass membrane protein</topology>
    </subcellularLocation>
</comment>
<dbReference type="Gene3D" id="1.20.81.30">
    <property type="entry name" value="Type II secretion system (T2SS), domain F"/>
    <property type="match status" value="1"/>
</dbReference>
<dbReference type="GO" id="GO:0005886">
    <property type="term" value="C:plasma membrane"/>
    <property type="evidence" value="ECO:0007669"/>
    <property type="project" value="UniProtKB-SubCell"/>
</dbReference>
<comment type="caution">
    <text evidence="8">The sequence shown here is derived from an EMBL/GenBank/DDBJ whole genome shotgun (WGS) entry which is preliminary data.</text>
</comment>
<evidence type="ECO:0000259" key="7">
    <source>
        <dbReference type="Pfam" id="PF00482"/>
    </source>
</evidence>
<dbReference type="PANTHER" id="PTHR35007">
    <property type="entry name" value="INTEGRAL MEMBRANE PROTEIN-RELATED"/>
    <property type="match status" value="1"/>
</dbReference>
<dbReference type="OrthoDB" id="597333at2"/>
<proteinExistence type="predicted"/>
<evidence type="ECO:0000256" key="1">
    <source>
        <dbReference type="ARBA" id="ARBA00004651"/>
    </source>
</evidence>
<keyword evidence="9" id="KW-1185">Reference proteome</keyword>
<dbReference type="InterPro" id="IPR042094">
    <property type="entry name" value="T2SS_GspF_sf"/>
</dbReference>
<keyword evidence="3 6" id="KW-0812">Transmembrane</keyword>
<reference evidence="8 9" key="1">
    <citation type="submission" date="2019-03" db="EMBL/GenBank/DDBJ databases">
        <title>Genomic Encyclopedia of Type Strains, Phase III (KMG-III): the genomes of soil and plant-associated and newly described type strains.</title>
        <authorList>
            <person name="Whitman W."/>
        </authorList>
    </citation>
    <scope>NUCLEOTIDE SEQUENCE [LARGE SCALE GENOMIC DNA]</scope>
    <source>
        <strain evidence="8 9">LMG 29544</strain>
    </source>
</reference>
<evidence type="ECO:0000256" key="2">
    <source>
        <dbReference type="ARBA" id="ARBA00022475"/>
    </source>
</evidence>
<feature type="transmembrane region" description="Helical" evidence="6">
    <location>
        <begin position="122"/>
        <end position="139"/>
    </location>
</feature>
<feature type="transmembrane region" description="Helical" evidence="6">
    <location>
        <begin position="297"/>
        <end position="316"/>
    </location>
</feature>
<feature type="transmembrane region" description="Helical" evidence="6">
    <location>
        <begin position="266"/>
        <end position="285"/>
    </location>
</feature>
<evidence type="ECO:0000256" key="3">
    <source>
        <dbReference type="ARBA" id="ARBA00022692"/>
    </source>
</evidence>
<dbReference type="Pfam" id="PF00482">
    <property type="entry name" value="T2SSF"/>
    <property type="match status" value="1"/>
</dbReference>
<feature type="transmembrane region" description="Helical" evidence="6">
    <location>
        <begin position="6"/>
        <end position="27"/>
    </location>
</feature>
<accession>A0A4R8LYA1</accession>
<dbReference type="AlphaFoldDB" id="A0A4R8LYA1"/>
<feature type="transmembrane region" description="Helical" evidence="6">
    <location>
        <begin position="99"/>
        <end position="116"/>
    </location>
</feature>
<dbReference type="Proteomes" id="UP000295509">
    <property type="component" value="Unassembled WGS sequence"/>
</dbReference>
<name>A0A4R8LYA1_9BURK</name>
<keyword evidence="5 6" id="KW-0472">Membrane</keyword>
<organism evidence="8 9">
    <name type="scientific">Paraburkholderia rhizosphaerae</name>
    <dbReference type="NCBI Taxonomy" id="480658"/>
    <lineage>
        <taxon>Bacteria</taxon>
        <taxon>Pseudomonadati</taxon>
        <taxon>Pseudomonadota</taxon>
        <taxon>Betaproteobacteria</taxon>
        <taxon>Burkholderiales</taxon>
        <taxon>Burkholderiaceae</taxon>
        <taxon>Paraburkholderia</taxon>
    </lineage>
</organism>
<evidence type="ECO:0000256" key="4">
    <source>
        <dbReference type="ARBA" id="ARBA00022989"/>
    </source>
</evidence>
<gene>
    <name evidence="8" type="ORF">BX592_107224</name>
</gene>
<keyword evidence="4 6" id="KW-1133">Transmembrane helix</keyword>
<evidence type="ECO:0000256" key="5">
    <source>
        <dbReference type="ARBA" id="ARBA00023136"/>
    </source>
</evidence>
<sequence length="325" mass="35606">MNTSFIGFVVLLFIATVLAIEGLYLWWHGKHGAQVKRVNARVRALATPADANAGPGSILKNGGLDDASFTARLLMRLPRAQALQRVLLQAGLDWTIKRFFVYVGACAGGAFGVALVMHQPLFIALVLTALCAPMPWWVVRSKRAKRMKLLEQQLPEAADLVARAMLAGHSFPSALGMVGDEMPQPLGGEFKLAFDEINFGASMSDALQNMVSRVPLDDLRYFVIAVLIQREAGGNLAEILNNISMIIRERLKLLGKVRVLSAEGRLSAWILCLLPFALGGVIMLINPGLMRIFWTDVAGMKLASTALVFMLSGIFWSRKIVRIHV</sequence>
<protein>
    <submittedName>
        <fullName evidence="8">Tight adherence protein B</fullName>
    </submittedName>
</protein>
<evidence type="ECO:0000313" key="9">
    <source>
        <dbReference type="Proteomes" id="UP000295509"/>
    </source>
</evidence>
<dbReference type="PANTHER" id="PTHR35007:SF1">
    <property type="entry name" value="PILUS ASSEMBLY PROTEIN"/>
    <property type="match status" value="1"/>
</dbReference>
<evidence type="ECO:0000313" key="8">
    <source>
        <dbReference type="EMBL" id="TDY51656.1"/>
    </source>
</evidence>
<dbReference type="RefSeq" id="WP_134191976.1">
    <property type="nucleotide sequence ID" value="NZ_JBHLUW010000046.1"/>
</dbReference>
<evidence type="ECO:0000256" key="6">
    <source>
        <dbReference type="SAM" id="Phobius"/>
    </source>
</evidence>
<feature type="domain" description="Type II secretion system protein GspF" evidence="7">
    <location>
        <begin position="158"/>
        <end position="283"/>
    </location>
</feature>
<keyword evidence="2" id="KW-1003">Cell membrane</keyword>